<proteinExistence type="predicted"/>
<evidence type="ECO:0000313" key="2">
    <source>
        <dbReference type="Proteomes" id="UP000316806"/>
    </source>
</evidence>
<evidence type="ECO:0000313" key="1">
    <source>
        <dbReference type="EMBL" id="QDQ15562.1"/>
    </source>
</evidence>
<gene>
    <name evidence="1" type="ORF">FH965_37565</name>
</gene>
<organism evidence="1 2">
    <name type="scientific">Streptomyces spectabilis</name>
    <dbReference type="NCBI Taxonomy" id="68270"/>
    <lineage>
        <taxon>Bacteria</taxon>
        <taxon>Bacillati</taxon>
        <taxon>Actinomycetota</taxon>
        <taxon>Actinomycetes</taxon>
        <taxon>Kitasatosporales</taxon>
        <taxon>Streptomycetaceae</taxon>
        <taxon>Streptomyces</taxon>
    </lineage>
</organism>
<dbReference type="RefSeq" id="WP_144322764.1">
    <property type="nucleotide sequence ID" value="NZ_CP040916.1"/>
</dbReference>
<accession>A0A516RIR9</accession>
<sequence>MAGDTPTSDDVLEPLKRHLRDLPYAFDVGPGRRQLVLACHRAVVEEFPEYELMAVKQKWGALAFQAFPRPWKPGGNWTHAEYARLSAVTDVFTTRSEGICERCGANGSLRESRRIHLVLCDRCEALVPEHGRL</sequence>
<dbReference type="AlphaFoldDB" id="A0A516RIR9"/>
<name>A0A516RIR9_STRST</name>
<evidence type="ECO:0008006" key="3">
    <source>
        <dbReference type="Google" id="ProtNLM"/>
    </source>
</evidence>
<dbReference type="EMBL" id="CP040916">
    <property type="protein sequence ID" value="QDQ15562.1"/>
    <property type="molecule type" value="Genomic_DNA"/>
</dbReference>
<reference evidence="1 2" key="1">
    <citation type="journal article" date="2019" name="J. Ind. Microbiol. Biotechnol.">
        <title>The complete genomic sequence of Streptomyces spectabilis NRRL-2792 and identification of secondary metabolite biosynthetic gene clusters.</title>
        <authorList>
            <person name="Sinha A."/>
            <person name="Phillips-Salemka S."/>
            <person name="Niraula T.A."/>
            <person name="Short K.A."/>
            <person name="Niraula N.P."/>
        </authorList>
    </citation>
    <scope>NUCLEOTIDE SEQUENCE [LARGE SCALE GENOMIC DNA]</scope>
    <source>
        <strain evidence="1 2">NRRL 2792</strain>
    </source>
</reference>
<dbReference type="Proteomes" id="UP000316806">
    <property type="component" value="Chromosome"/>
</dbReference>
<protein>
    <recommendedName>
        <fullName evidence="3">TraR/DksA family transcriptional regulator</fullName>
    </recommendedName>
</protein>